<dbReference type="AlphaFoldDB" id="A0AAU9X2A5"/>
<feature type="region of interest" description="Disordered" evidence="1">
    <location>
        <begin position="107"/>
        <end position="141"/>
    </location>
</feature>
<evidence type="ECO:0000313" key="2">
    <source>
        <dbReference type="EMBL" id="CAH3133159.1"/>
    </source>
</evidence>
<reference evidence="2 3" key="1">
    <citation type="submission" date="2022-05" db="EMBL/GenBank/DDBJ databases">
        <authorList>
            <consortium name="Genoscope - CEA"/>
            <person name="William W."/>
        </authorList>
    </citation>
    <scope>NUCLEOTIDE SEQUENCE [LARGE SCALE GENOMIC DNA]</scope>
</reference>
<evidence type="ECO:0000256" key="1">
    <source>
        <dbReference type="SAM" id="MobiDB-lite"/>
    </source>
</evidence>
<dbReference type="Proteomes" id="UP001159428">
    <property type="component" value="Unassembled WGS sequence"/>
</dbReference>
<sequence>MEMEAEEDRKRHSHLAKFVHDKAVLAANKKGAIAEAKSKAIEKAIEDEEDEKITLVTIPGFTNPVNTKRQTQAWINTQENPQETLKALDCVTGNTNPFEECFKGKDDISRQHSTPRIKEEHTPKTSPNRNISGYGQARNTPLYEPGSGNPFTLTPGPVGELLTIIQKLAASLERQNLPKCHPEIFAVKVTLFHPWKSAFRALIKDANVYFDEIYHKYINYLRSYTKGDVQKVVNNF</sequence>
<feature type="compositionally biased region" description="Basic and acidic residues" evidence="1">
    <location>
        <begin position="107"/>
        <end position="123"/>
    </location>
</feature>
<organism evidence="2 3">
    <name type="scientific">Pocillopora meandrina</name>
    <dbReference type="NCBI Taxonomy" id="46732"/>
    <lineage>
        <taxon>Eukaryota</taxon>
        <taxon>Metazoa</taxon>
        <taxon>Cnidaria</taxon>
        <taxon>Anthozoa</taxon>
        <taxon>Hexacorallia</taxon>
        <taxon>Scleractinia</taxon>
        <taxon>Astrocoeniina</taxon>
        <taxon>Pocilloporidae</taxon>
        <taxon>Pocillopora</taxon>
    </lineage>
</organism>
<keyword evidence="3" id="KW-1185">Reference proteome</keyword>
<proteinExistence type="predicted"/>
<name>A0AAU9X2A5_9CNID</name>
<feature type="compositionally biased region" description="Polar residues" evidence="1">
    <location>
        <begin position="124"/>
        <end position="139"/>
    </location>
</feature>
<evidence type="ECO:0000313" key="3">
    <source>
        <dbReference type="Proteomes" id="UP001159428"/>
    </source>
</evidence>
<gene>
    <name evidence="2" type="ORF">PMEA_00015409</name>
</gene>
<protein>
    <submittedName>
        <fullName evidence="2">Uncharacterized protein</fullName>
    </submittedName>
</protein>
<comment type="caution">
    <text evidence="2">The sequence shown here is derived from an EMBL/GenBank/DDBJ whole genome shotgun (WGS) entry which is preliminary data.</text>
</comment>
<dbReference type="EMBL" id="CALNXJ010000027">
    <property type="protein sequence ID" value="CAH3133159.1"/>
    <property type="molecule type" value="Genomic_DNA"/>
</dbReference>
<accession>A0AAU9X2A5</accession>